<feature type="region of interest" description="Disordered" evidence="6">
    <location>
        <begin position="1"/>
        <end position="26"/>
    </location>
</feature>
<proteinExistence type="inferred from homology"/>
<dbReference type="InterPro" id="IPR026752">
    <property type="entry name" value="Cavin_fam"/>
</dbReference>
<feature type="region of interest" description="Disordered" evidence="6">
    <location>
        <begin position="185"/>
        <end position="204"/>
    </location>
</feature>
<evidence type="ECO:0000313" key="7">
    <source>
        <dbReference type="Proteomes" id="UP000515159"/>
    </source>
</evidence>
<evidence type="ECO:0000256" key="3">
    <source>
        <dbReference type="ARBA" id="ARBA00008836"/>
    </source>
</evidence>
<evidence type="ECO:0000256" key="4">
    <source>
        <dbReference type="ARBA" id="ARBA00022490"/>
    </source>
</evidence>
<evidence type="ECO:0000313" key="8">
    <source>
        <dbReference type="RefSeq" id="XP_033779693.1"/>
    </source>
</evidence>
<feature type="compositionally biased region" description="Polar residues" evidence="6">
    <location>
        <begin position="10"/>
        <end position="25"/>
    </location>
</feature>
<feature type="compositionally biased region" description="Polar residues" evidence="6">
    <location>
        <begin position="406"/>
        <end position="415"/>
    </location>
</feature>
<sequence length="415" mass="46709">MGEGDLQISEAESPQVPGTNPTQGEAQVAVPIPGEHKGPVNALTVLALLEKLEEMLGKVQETQVRMENRQMNLGNSVRKVQGEMAKLGRSQNSTSNAVSKLLQGSRQVSAAVRDASLRMERRREGVDRLERIHSEILRKNQFNVLLYQEEIEVPEGLFPQIQDPAISPGEYVDDGETFHTICLSSDEEEKAQGDTGDKGEKVTGLKRAGSLKKAFTFKNIEKMMAKMGNKMVSPERREKIKKSLSSQHQKTGEVTTAQEEKEGQEEEQHESKKEEEHETKDGEAKNEEKYEAKDGEDHEAKKSEEYKEFKKGEDHETMKGDSYEMKDDMKDEEDHKADEGEATYMGHWTYTTTGGKVPPEMPYPISGTDEEDAGGRGSDGWWMVEEEEGMKETWEAHGGPYDQHQTRTPYSPNEE</sequence>
<dbReference type="AlphaFoldDB" id="A0A6P8PY53"/>
<accession>A0A6P8PY53</accession>
<dbReference type="OrthoDB" id="10375505at2759"/>
<feature type="region of interest" description="Disordered" evidence="6">
    <location>
        <begin position="393"/>
        <end position="415"/>
    </location>
</feature>
<feature type="compositionally biased region" description="Polar residues" evidence="6">
    <location>
        <begin position="243"/>
        <end position="257"/>
    </location>
</feature>
<dbReference type="GeneID" id="117349980"/>
<gene>
    <name evidence="8" type="primary">LOC117349980</name>
</gene>
<dbReference type="PANTHER" id="PTHR15240">
    <property type="entry name" value="CAVIN"/>
    <property type="match status" value="1"/>
</dbReference>
<evidence type="ECO:0000256" key="5">
    <source>
        <dbReference type="ARBA" id="ARBA00023136"/>
    </source>
</evidence>
<dbReference type="GO" id="GO:0005901">
    <property type="term" value="C:caveola"/>
    <property type="evidence" value="ECO:0007669"/>
    <property type="project" value="UniProtKB-SubCell"/>
</dbReference>
<comment type="subcellular location">
    <subcellularLocation>
        <location evidence="2">Cytoplasm</location>
    </subcellularLocation>
    <subcellularLocation>
        <location evidence="1">Membrane</location>
        <location evidence="1">Caveola</location>
    </subcellularLocation>
</comment>
<feature type="compositionally biased region" description="Basic and acidic residues" evidence="6">
    <location>
        <begin position="269"/>
        <end position="339"/>
    </location>
</feature>
<keyword evidence="7" id="KW-1185">Reference proteome</keyword>
<dbReference type="KEGG" id="gsh:117349980"/>
<keyword evidence="4" id="KW-0963">Cytoplasm</keyword>
<name>A0A6P8PY53_GEOSA</name>
<evidence type="ECO:0000256" key="6">
    <source>
        <dbReference type="SAM" id="MobiDB-lite"/>
    </source>
</evidence>
<feature type="region of interest" description="Disordered" evidence="6">
    <location>
        <begin position="228"/>
        <end position="380"/>
    </location>
</feature>
<comment type="similarity">
    <text evidence="3">Belongs to the CAVIN family.</text>
</comment>
<dbReference type="RefSeq" id="XP_033779693.1">
    <property type="nucleotide sequence ID" value="XM_033923802.1"/>
</dbReference>
<dbReference type="PANTHER" id="PTHR15240:SF2">
    <property type="entry name" value="CAVEOLAE-ASSOCIATED PROTEIN 3"/>
    <property type="match status" value="1"/>
</dbReference>
<reference evidence="8" key="1">
    <citation type="submission" date="2025-08" db="UniProtKB">
        <authorList>
            <consortium name="RefSeq"/>
        </authorList>
    </citation>
    <scope>IDENTIFICATION</scope>
</reference>
<evidence type="ECO:0000256" key="2">
    <source>
        <dbReference type="ARBA" id="ARBA00004496"/>
    </source>
</evidence>
<dbReference type="GO" id="GO:0005737">
    <property type="term" value="C:cytoplasm"/>
    <property type="evidence" value="ECO:0007669"/>
    <property type="project" value="UniProtKB-SubCell"/>
</dbReference>
<evidence type="ECO:0000256" key="1">
    <source>
        <dbReference type="ARBA" id="ARBA00004345"/>
    </source>
</evidence>
<organism evidence="7 8">
    <name type="scientific">Geotrypetes seraphini</name>
    <name type="common">Gaboon caecilian</name>
    <name type="synonym">Caecilia seraphini</name>
    <dbReference type="NCBI Taxonomy" id="260995"/>
    <lineage>
        <taxon>Eukaryota</taxon>
        <taxon>Metazoa</taxon>
        <taxon>Chordata</taxon>
        <taxon>Craniata</taxon>
        <taxon>Vertebrata</taxon>
        <taxon>Euteleostomi</taxon>
        <taxon>Amphibia</taxon>
        <taxon>Gymnophiona</taxon>
        <taxon>Geotrypetes</taxon>
    </lineage>
</organism>
<dbReference type="Proteomes" id="UP000515159">
    <property type="component" value="Chromosome 16"/>
</dbReference>
<dbReference type="Pfam" id="PF15237">
    <property type="entry name" value="PTRF_SDPR"/>
    <property type="match status" value="1"/>
</dbReference>
<protein>
    <submittedName>
        <fullName evidence="8">Caveolae-associated protein 2-like</fullName>
    </submittedName>
</protein>
<dbReference type="InParanoid" id="A0A6P8PY53"/>
<dbReference type="GO" id="GO:0005080">
    <property type="term" value="F:protein kinase C binding"/>
    <property type="evidence" value="ECO:0007669"/>
    <property type="project" value="TreeGrafter"/>
</dbReference>
<keyword evidence="5" id="KW-0472">Membrane</keyword>
<feature type="compositionally biased region" description="Basic and acidic residues" evidence="6">
    <location>
        <begin position="190"/>
        <end position="203"/>
    </location>
</feature>